<proteinExistence type="predicted"/>
<accession>A0ABP7FLA2</accession>
<evidence type="ECO:0000313" key="2">
    <source>
        <dbReference type="Proteomes" id="UP001501004"/>
    </source>
</evidence>
<protein>
    <submittedName>
        <fullName evidence="1">Uncharacterized protein</fullName>
    </submittedName>
</protein>
<dbReference type="EMBL" id="BAABAE010000003">
    <property type="protein sequence ID" value="GAA3741931.1"/>
    <property type="molecule type" value="Genomic_DNA"/>
</dbReference>
<dbReference type="Proteomes" id="UP001501004">
    <property type="component" value="Unassembled WGS sequence"/>
</dbReference>
<organism evidence="1 2">
    <name type="scientific">Leifsonella bigeumensis</name>
    <dbReference type="NCBI Taxonomy" id="433643"/>
    <lineage>
        <taxon>Bacteria</taxon>
        <taxon>Bacillati</taxon>
        <taxon>Actinomycetota</taxon>
        <taxon>Actinomycetes</taxon>
        <taxon>Micrococcales</taxon>
        <taxon>Microbacteriaceae</taxon>
        <taxon>Leifsonella</taxon>
    </lineage>
</organism>
<keyword evidence="2" id="KW-1185">Reference proteome</keyword>
<gene>
    <name evidence="1" type="ORF">GCM10022239_16930</name>
</gene>
<dbReference type="RefSeq" id="WP_344755674.1">
    <property type="nucleotide sequence ID" value="NZ_BAABAE010000003.1"/>
</dbReference>
<reference evidence="2" key="1">
    <citation type="journal article" date="2019" name="Int. J. Syst. Evol. Microbiol.">
        <title>The Global Catalogue of Microorganisms (GCM) 10K type strain sequencing project: providing services to taxonomists for standard genome sequencing and annotation.</title>
        <authorList>
            <consortium name="The Broad Institute Genomics Platform"/>
            <consortium name="The Broad Institute Genome Sequencing Center for Infectious Disease"/>
            <person name="Wu L."/>
            <person name="Ma J."/>
        </authorList>
    </citation>
    <scope>NUCLEOTIDE SEQUENCE [LARGE SCALE GENOMIC DNA]</scope>
    <source>
        <strain evidence="2">JCM 16949</strain>
    </source>
</reference>
<evidence type="ECO:0000313" key="1">
    <source>
        <dbReference type="EMBL" id="GAA3741931.1"/>
    </source>
</evidence>
<name>A0ABP7FLA2_9MICO</name>
<comment type="caution">
    <text evidence="1">The sequence shown here is derived from an EMBL/GenBank/DDBJ whole genome shotgun (WGS) entry which is preliminary data.</text>
</comment>
<sequence length="319" mass="34035">MTVLPRWDALPGDAERCVAAIDAWTAALFDTGVVAAFQNAPLRGPAPGRTLDALDAFAAANWDFRGGRERNLARVPDFTAAQLAAIDASTAALGLDGTPPPSRRHYDAVVMTGGMVRAGIVKPRYLRELADAGLDWNEGVFLGGFRPFAGDEVELAPRLGVDGDNEVDAMAAGMRQAFGLAGAPASERSEDGKGAEAWRDLSWVADGRTLRVVAAPSSEPAVRRANTADTYRFWAGRALDARSVLVITTPVYVPYQGAAAIEILGLEFGFSVETVAVSRTASDLGTDTQQFLPHHRLQELRSAVQGMRNLRSRLTGGCR</sequence>